<evidence type="ECO:0000256" key="14">
    <source>
        <dbReference type="ARBA" id="ARBA00023288"/>
    </source>
</evidence>
<gene>
    <name evidence="18" type="ORF">BN8_06538</name>
</gene>
<dbReference type="PROSITE" id="PS51257">
    <property type="entry name" value="PROKAR_LIPOPROTEIN"/>
    <property type="match status" value="1"/>
</dbReference>
<evidence type="ECO:0000259" key="17">
    <source>
        <dbReference type="Pfam" id="PF22461"/>
    </source>
</evidence>
<keyword evidence="19" id="KW-1185">Reference proteome</keyword>
<keyword evidence="5" id="KW-0762">Sugar transport</keyword>
<protein>
    <submittedName>
        <fullName evidence="18">Soluble ligand binding domain protein</fullName>
    </submittedName>
</protein>
<comment type="caution">
    <text evidence="18">The sequence shown here is derived from an EMBL/GenBank/DDBJ whole genome shotgun (WGS) entry which is preliminary data.</text>
</comment>
<evidence type="ECO:0000313" key="18">
    <source>
        <dbReference type="EMBL" id="CCH57134.1"/>
    </source>
</evidence>
<dbReference type="InterPro" id="IPR049712">
    <property type="entry name" value="Poly_export"/>
</dbReference>
<comment type="subcellular location">
    <subcellularLocation>
        <location evidence="1">Cell outer membrane</location>
        <topology evidence="1">Multi-pass membrane protein</topology>
    </subcellularLocation>
</comment>
<evidence type="ECO:0000313" key="19">
    <source>
        <dbReference type="Proteomes" id="UP000009309"/>
    </source>
</evidence>
<dbReference type="EMBL" id="CAIT01000010">
    <property type="protein sequence ID" value="CCH57134.1"/>
    <property type="molecule type" value="Genomic_DNA"/>
</dbReference>
<dbReference type="GO" id="GO:0009279">
    <property type="term" value="C:cell outer membrane"/>
    <property type="evidence" value="ECO:0007669"/>
    <property type="project" value="UniProtKB-SubCell"/>
</dbReference>
<evidence type="ECO:0000256" key="11">
    <source>
        <dbReference type="ARBA" id="ARBA00023136"/>
    </source>
</evidence>
<evidence type="ECO:0000259" key="16">
    <source>
        <dbReference type="Pfam" id="PF02563"/>
    </source>
</evidence>
<keyword evidence="6 15" id="KW-0812">Transmembrane</keyword>
<evidence type="ECO:0000256" key="9">
    <source>
        <dbReference type="ARBA" id="ARBA00023065"/>
    </source>
</evidence>
<keyword evidence="7" id="KW-0732">Signal</keyword>
<reference evidence="18 19" key="1">
    <citation type="journal article" date="2012" name="J. Bacteriol.">
        <title>Genome Sequence of the Filamentous Bacterium Fibrisoma limi BUZ 3T.</title>
        <authorList>
            <person name="Filippini M."/>
            <person name="Qi W."/>
            <person name="Jaenicke S."/>
            <person name="Goesmann A."/>
            <person name="Smits T.H."/>
            <person name="Bagheri H.C."/>
        </authorList>
    </citation>
    <scope>NUCLEOTIDE SEQUENCE [LARGE SCALE GENOMIC DNA]</scope>
    <source>
        <strain evidence="19">BUZ 3T</strain>
    </source>
</reference>
<feature type="transmembrane region" description="Helical" evidence="15">
    <location>
        <begin position="251"/>
        <end position="270"/>
    </location>
</feature>
<evidence type="ECO:0000256" key="13">
    <source>
        <dbReference type="ARBA" id="ARBA00023237"/>
    </source>
</evidence>
<evidence type="ECO:0000256" key="8">
    <source>
        <dbReference type="ARBA" id="ARBA00023047"/>
    </source>
</evidence>
<dbReference type="GO" id="GO:0015288">
    <property type="term" value="F:porin activity"/>
    <property type="evidence" value="ECO:0007669"/>
    <property type="project" value="UniProtKB-KW"/>
</dbReference>
<keyword evidence="4" id="KW-1134">Transmembrane beta strand</keyword>
<keyword evidence="11 15" id="KW-0472">Membrane</keyword>
<evidence type="ECO:0000256" key="12">
    <source>
        <dbReference type="ARBA" id="ARBA00023139"/>
    </source>
</evidence>
<keyword evidence="13" id="KW-0998">Cell outer membrane</keyword>
<feature type="domain" description="SLBB" evidence="17">
    <location>
        <begin position="159"/>
        <end position="238"/>
    </location>
</feature>
<evidence type="ECO:0000256" key="2">
    <source>
        <dbReference type="ARBA" id="ARBA00009450"/>
    </source>
</evidence>
<evidence type="ECO:0000256" key="5">
    <source>
        <dbReference type="ARBA" id="ARBA00022597"/>
    </source>
</evidence>
<accession>I2GTA5</accession>
<keyword evidence="10" id="KW-0626">Porin</keyword>
<keyword evidence="15" id="KW-1133">Transmembrane helix</keyword>
<feature type="domain" description="Polysaccharide export protein N-terminal" evidence="16">
    <location>
        <begin position="60"/>
        <end position="154"/>
    </location>
</feature>
<dbReference type="InterPro" id="IPR003715">
    <property type="entry name" value="Poly_export_N"/>
</dbReference>
<sequence length="272" mass="30461">MYYKKTEVMKELLLKCIYPLTLIVLSVLQSCTSSKQLTYFQRGTNFKEDTINFVESYIPTIKKGDILSIQISSLNTEASAFFNPYAKTVVDQNLNGSSYNPLPTITGYLVGQDGNIKLPLMGTLKAVGLTNTQLSELIQAKLKDYLREPTVNVRNQSFRVSVLGEVARPALFTIPNEQITLPEALGLAGDLTIYGRRDNVLIIREEKGKRVFTRLDLTKRDAFRSPYYSLHPNDIVYVEPGKSRIASADRAFQVMPTVVGILSVIAIIATRR</sequence>
<dbReference type="eggNOG" id="COG1596">
    <property type="taxonomic scope" value="Bacteria"/>
</dbReference>
<dbReference type="Proteomes" id="UP000009309">
    <property type="component" value="Unassembled WGS sequence"/>
</dbReference>
<dbReference type="GO" id="GO:0046930">
    <property type="term" value="C:pore complex"/>
    <property type="evidence" value="ECO:0007669"/>
    <property type="project" value="UniProtKB-KW"/>
</dbReference>
<keyword evidence="12" id="KW-0564">Palmitate</keyword>
<keyword evidence="14" id="KW-0449">Lipoprotein</keyword>
<dbReference type="AlphaFoldDB" id="I2GTA5"/>
<keyword evidence="3" id="KW-0813">Transport</keyword>
<dbReference type="Pfam" id="PF22461">
    <property type="entry name" value="SLBB_2"/>
    <property type="match status" value="1"/>
</dbReference>
<comment type="similarity">
    <text evidence="2">Belongs to the BexD/CtrA/VexA family.</text>
</comment>
<evidence type="ECO:0000256" key="1">
    <source>
        <dbReference type="ARBA" id="ARBA00004571"/>
    </source>
</evidence>
<dbReference type="Pfam" id="PF02563">
    <property type="entry name" value="Poly_export"/>
    <property type="match status" value="1"/>
</dbReference>
<evidence type="ECO:0000256" key="7">
    <source>
        <dbReference type="ARBA" id="ARBA00022729"/>
    </source>
</evidence>
<evidence type="ECO:0000256" key="3">
    <source>
        <dbReference type="ARBA" id="ARBA00022448"/>
    </source>
</evidence>
<dbReference type="GO" id="GO:0015159">
    <property type="term" value="F:polysaccharide transmembrane transporter activity"/>
    <property type="evidence" value="ECO:0007669"/>
    <property type="project" value="InterPro"/>
</dbReference>
<evidence type="ECO:0000256" key="4">
    <source>
        <dbReference type="ARBA" id="ARBA00022452"/>
    </source>
</evidence>
<evidence type="ECO:0000256" key="15">
    <source>
        <dbReference type="SAM" id="Phobius"/>
    </source>
</evidence>
<dbReference type="STRING" id="1185876.BN8_06538"/>
<dbReference type="InterPro" id="IPR054765">
    <property type="entry name" value="SLBB_dom"/>
</dbReference>
<dbReference type="PANTHER" id="PTHR33619:SF3">
    <property type="entry name" value="POLYSACCHARIDE EXPORT PROTEIN GFCE-RELATED"/>
    <property type="match status" value="1"/>
</dbReference>
<keyword evidence="9" id="KW-0406">Ion transport</keyword>
<proteinExistence type="inferred from homology"/>
<dbReference type="PANTHER" id="PTHR33619">
    <property type="entry name" value="POLYSACCHARIDE EXPORT PROTEIN GFCE-RELATED"/>
    <property type="match status" value="1"/>
</dbReference>
<evidence type="ECO:0000256" key="6">
    <source>
        <dbReference type="ARBA" id="ARBA00022692"/>
    </source>
</evidence>
<name>I2GTA5_9BACT</name>
<dbReference type="Gene3D" id="3.30.1950.10">
    <property type="entry name" value="wza like domain"/>
    <property type="match status" value="1"/>
</dbReference>
<dbReference type="GO" id="GO:0006811">
    <property type="term" value="P:monoatomic ion transport"/>
    <property type="evidence" value="ECO:0007669"/>
    <property type="project" value="UniProtKB-KW"/>
</dbReference>
<evidence type="ECO:0000256" key="10">
    <source>
        <dbReference type="ARBA" id="ARBA00023114"/>
    </source>
</evidence>
<keyword evidence="8" id="KW-0625">Polysaccharide transport</keyword>
<organism evidence="18 19">
    <name type="scientific">Fibrisoma limi BUZ 3</name>
    <dbReference type="NCBI Taxonomy" id="1185876"/>
    <lineage>
        <taxon>Bacteria</taxon>
        <taxon>Pseudomonadati</taxon>
        <taxon>Bacteroidota</taxon>
        <taxon>Cytophagia</taxon>
        <taxon>Cytophagales</taxon>
        <taxon>Spirosomataceae</taxon>
        <taxon>Fibrisoma</taxon>
    </lineage>
</organism>